<dbReference type="Proteomes" id="UP000602745">
    <property type="component" value="Unassembled WGS sequence"/>
</dbReference>
<evidence type="ECO:0000313" key="1">
    <source>
        <dbReference type="EMBL" id="GGE54140.1"/>
    </source>
</evidence>
<reference evidence="1" key="1">
    <citation type="journal article" date="2014" name="Int. J. Syst. Evol. Microbiol.">
        <title>Complete genome sequence of Corynebacterium casei LMG S-19264T (=DSM 44701T), isolated from a smear-ripened cheese.</title>
        <authorList>
            <consortium name="US DOE Joint Genome Institute (JGI-PGF)"/>
            <person name="Walter F."/>
            <person name="Albersmeier A."/>
            <person name="Kalinowski J."/>
            <person name="Ruckert C."/>
        </authorList>
    </citation>
    <scope>NUCLEOTIDE SEQUENCE</scope>
    <source>
        <strain evidence="1">CCM 7684</strain>
    </source>
</reference>
<reference evidence="1" key="2">
    <citation type="submission" date="2020-09" db="EMBL/GenBank/DDBJ databases">
        <authorList>
            <person name="Sun Q."/>
            <person name="Sedlacek I."/>
        </authorList>
    </citation>
    <scope>NUCLEOTIDE SEQUENCE</scope>
    <source>
        <strain evidence="1">CCM 7684</strain>
    </source>
</reference>
<gene>
    <name evidence="1" type="ORF">GCM10007276_34030</name>
</gene>
<protein>
    <submittedName>
        <fullName evidence="1">Uncharacterized protein</fullName>
    </submittedName>
</protein>
<keyword evidence="2" id="KW-1185">Reference proteome</keyword>
<dbReference type="AlphaFoldDB" id="A0A8J3E1J2"/>
<comment type="caution">
    <text evidence="1">The sequence shown here is derived from an EMBL/GenBank/DDBJ whole genome shotgun (WGS) entry which is preliminary data.</text>
</comment>
<proteinExistence type="predicted"/>
<evidence type="ECO:0000313" key="2">
    <source>
        <dbReference type="Proteomes" id="UP000602745"/>
    </source>
</evidence>
<dbReference type="EMBL" id="BMCP01000007">
    <property type="protein sequence ID" value="GGE54140.1"/>
    <property type="molecule type" value="Genomic_DNA"/>
</dbReference>
<name>A0A8J3E1J2_9RHOB</name>
<accession>A0A8J3E1J2</accession>
<organism evidence="1 2">
    <name type="scientific">Agaricicola taiwanensis</name>
    <dbReference type="NCBI Taxonomy" id="591372"/>
    <lineage>
        <taxon>Bacteria</taxon>
        <taxon>Pseudomonadati</taxon>
        <taxon>Pseudomonadota</taxon>
        <taxon>Alphaproteobacteria</taxon>
        <taxon>Rhodobacterales</taxon>
        <taxon>Paracoccaceae</taxon>
        <taxon>Agaricicola</taxon>
    </lineage>
</organism>
<sequence>MTAENEIRQALIDELKRQAEIAPDRLKVGTAGDKLTLDGQVDVDALVMVVMGSLAGGP</sequence>
<dbReference type="RefSeq" id="WP_188411029.1">
    <property type="nucleotide sequence ID" value="NZ_BMCP01000007.1"/>
</dbReference>